<protein>
    <recommendedName>
        <fullName evidence="6">Putative nickel-responsive regulator</fullName>
    </recommendedName>
</protein>
<comment type="similarity">
    <text evidence="6">Belongs to the transcriptional regulatory CopG/NikR family.</text>
</comment>
<evidence type="ECO:0000313" key="9">
    <source>
        <dbReference type="Proteomes" id="UP000185093"/>
    </source>
</evidence>
<comment type="function">
    <text evidence="6">Transcriptional regulator.</text>
</comment>
<feature type="binding site" evidence="6">
    <location>
        <position position="81"/>
    </location>
    <ligand>
        <name>Ni(2+)</name>
        <dbReference type="ChEBI" id="CHEBI:49786"/>
    </ligand>
</feature>
<keyword evidence="9" id="KW-1185">Reference proteome</keyword>
<comment type="cofactor">
    <cofactor evidence="6">
        <name>Ni(2+)</name>
        <dbReference type="ChEBI" id="CHEBI:49786"/>
    </cofactor>
    <text evidence="6">Binds 1 nickel ion per subunit.</text>
</comment>
<evidence type="ECO:0000259" key="7">
    <source>
        <dbReference type="Pfam" id="PF08753"/>
    </source>
</evidence>
<proteinExistence type="inferred from homology"/>
<dbReference type="InterPro" id="IPR027271">
    <property type="entry name" value="Acetolactate_synth/TF_NikR_C"/>
</dbReference>
<dbReference type="InterPro" id="IPR022988">
    <property type="entry name" value="Ni_resp_reg_NikR"/>
</dbReference>
<keyword evidence="4 6" id="KW-0238">DNA-binding</keyword>
<dbReference type="Pfam" id="PF08753">
    <property type="entry name" value="NikR_C"/>
    <property type="match status" value="1"/>
</dbReference>
<dbReference type="CDD" id="cd22231">
    <property type="entry name" value="RHH_NikR_HicB-like"/>
    <property type="match status" value="1"/>
</dbReference>
<evidence type="ECO:0000256" key="3">
    <source>
        <dbReference type="ARBA" id="ARBA00023015"/>
    </source>
</evidence>
<keyword evidence="2 6" id="KW-0479">Metal-binding</keyword>
<dbReference type="SUPFAM" id="SSF55021">
    <property type="entry name" value="ACT-like"/>
    <property type="match status" value="1"/>
</dbReference>
<feature type="binding site" evidence="6">
    <location>
        <position position="92"/>
    </location>
    <ligand>
        <name>Ni(2+)</name>
        <dbReference type="ChEBI" id="CHEBI:49786"/>
    </ligand>
</feature>
<feature type="domain" description="Transcription factor NikR nickel binding C-terminal" evidence="7">
    <location>
        <begin position="58"/>
        <end position="133"/>
    </location>
</feature>
<dbReference type="NCBIfam" id="NF002169">
    <property type="entry name" value="PRK01002.1"/>
    <property type="match status" value="1"/>
</dbReference>
<evidence type="ECO:0000256" key="5">
    <source>
        <dbReference type="ARBA" id="ARBA00023163"/>
    </source>
</evidence>
<keyword evidence="1 6" id="KW-0533">Nickel</keyword>
<dbReference type="InterPro" id="IPR013321">
    <property type="entry name" value="Arc_rbn_hlx_hlx"/>
</dbReference>
<sequence length="136" mass="15696">METEEIARFSVSIPKSLLDEFDKWLRSHGMVNRSEALRQVMRSFIAQSKWEFQEGMVCGTVTIIYDHHRHDAVSEITNIQHKYGDIIVCTTHVHIDHSNCLEAIILLGEIDMIKKFLVDLNSLKGIKEIRTSMVNI</sequence>
<feature type="binding site" evidence="6">
    <location>
        <position position="100"/>
    </location>
    <ligand>
        <name>Ni(2+)</name>
        <dbReference type="ChEBI" id="CHEBI:49786"/>
    </ligand>
</feature>
<dbReference type="NCBIfam" id="NF003381">
    <property type="entry name" value="PRK04460.1"/>
    <property type="match status" value="1"/>
</dbReference>
<organism evidence="8 9">
    <name type="scientific">Acetomicrobium flavidum</name>
    <dbReference type="NCBI Taxonomy" id="49896"/>
    <lineage>
        <taxon>Bacteria</taxon>
        <taxon>Thermotogati</taxon>
        <taxon>Synergistota</taxon>
        <taxon>Synergistia</taxon>
        <taxon>Synergistales</taxon>
        <taxon>Acetomicrobiaceae</taxon>
        <taxon>Acetomicrobium</taxon>
    </lineage>
</organism>
<evidence type="ECO:0000256" key="1">
    <source>
        <dbReference type="ARBA" id="ARBA00022596"/>
    </source>
</evidence>
<dbReference type="PANTHER" id="PTHR34719">
    <property type="entry name" value="NICKEL-RESPONSIVE REGULATOR"/>
    <property type="match status" value="1"/>
</dbReference>
<keyword evidence="3 6" id="KW-0805">Transcription regulation</keyword>
<dbReference type="PANTHER" id="PTHR34719:SF2">
    <property type="entry name" value="NICKEL-RESPONSIVE REGULATOR"/>
    <property type="match status" value="1"/>
</dbReference>
<dbReference type="NCBIfam" id="NF002815">
    <property type="entry name" value="PRK02967.1"/>
    <property type="match status" value="1"/>
</dbReference>
<dbReference type="EMBL" id="FSQZ01000001">
    <property type="protein sequence ID" value="SIN63485.1"/>
    <property type="molecule type" value="Genomic_DNA"/>
</dbReference>
<dbReference type="Proteomes" id="UP000185093">
    <property type="component" value="Unassembled WGS sequence"/>
</dbReference>
<keyword evidence="5 6" id="KW-0804">Transcription</keyword>
<dbReference type="RefSeq" id="WP_014806581.1">
    <property type="nucleotide sequence ID" value="NZ_DAONBL010000002.1"/>
</dbReference>
<dbReference type="InterPro" id="IPR014864">
    <property type="entry name" value="TF_NikR_Ni-bd_C"/>
</dbReference>
<dbReference type="InterPro" id="IPR045865">
    <property type="entry name" value="ACT-like_dom_sf"/>
</dbReference>
<accession>A0ABY1JBH8</accession>
<dbReference type="InterPro" id="IPR050192">
    <property type="entry name" value="CopG/NikR_regulator"/>
</dbReference>
<dbReference type="SUPFAM" id="SSF47598">
    <property type="entry name" value="Ribbon-helix-helix"/>
    <property type="match status" value="1"/>
</dbReference>
<dbReference type="Gene3D" id="3.30.70.1150">
    <property type="entry name" value="ACT-like. Chain A, domain 2"/>
    <property type="match status" value="1"/>
</dbReference>
<dbReference type="InterPro" id="IPR010985">
    <property type="entry name" value="Ribbon_hlx_hlx"/>
</dbReference>
<evidence type="ECO:0000256" key="2">
    <source>
        <dbReference type="ARBA" id="ARBA00022723"/>
    </source>
</evidence>
<feature type="binding site" evidence="6">
    <location>
        <position position="94"/>
    </location>
    <ligand>
        <name>Ni(2+)</name>
        <dbReference type="ChEBI" id="CHEBI:49786"/>
    </ligand>
</feature>
<evidence type="ECO:0000256" key="4">
    <source>
        <dbReference type="ARBA" id="ARBA00023125"/>
    </source>
</evidence>
<dbReference type="Gene3D" id="1.10.1220.10">
    <property type="entry name" value="Met repressor-like"/>
    <property type="match status" value="1"/>
</dbReference>
<evidence type="ECO:0000313" key="8">
    <source>
        <dbReference type="EMBL" id="SIN63485.1"/>
    </source>
</evidence>
<gene>
    <name evidence="8" type="ORF">SAMN05444368_0407</name>
</gene>
<reference evidence="8 9" key="1">
    <citation type="submission" date="2016-11" db="EMBL/GenBank/DDBJ databases">
        <authorList>
            <person name="Varghese N."/>
            <person name="Submissions S."/>
        </authorList>
    </citation>
    <scope>NUCLEOTIDE SEQUENCE [LARGE SCALE GENOMIC DNA]</scope>
    <source>
        <strain evidence="8 9">DSM 20664</strain>
    </source>
</reference>
<name>A0ABY1JBH8_9BACT</name>
<dbReference type="HAMAP" id="MF_00476">
    <property type="entry name" value="NikR"/>
    <property type="match status" value="1"/>
</dbReference>
<comment type="caution">
    <text evidence="8">The sequence shown here is derived from an EMBL/GenBank/DDBJ whole genome shotgun (WGS) entry which is preliminary data.</text>
</comment>
<evidence type="ECO:0000256" key="6">
    <source>
        <dbReference type="HAMAP-Rule" id="MF_00476"/>
    </source>
</evidence>